<organism evidence="1 2">
    <name type="scientific">Pyricularia oryzae</name>
    <name type="common">Rice blast fungus</name>
    <name type="synonym">Magnaporthe oryzae</name>
    <dbReference type="NCBI Taxonomy" id="318829"/>
    <lineage>
        <taxon>Eukaryota</taxon>
        <taxon>Fungi</taxon>
        <taxon>Dikarya</taxon>
        <taxon>Ascomycota</taxon>
        <taxon>Pezizomycotina</taxon>
        <taxon>Sordariomycetes</taxon>
        <taxon>Sordariomycetidae</taxon>
        <taxon>Magnaporthales</taxon>
        <taxon>Pyriculariaceae</taxon>
        <taxon>Pyricularia</taxon>
    </lineage>
</organism>
<name>A0A4P7NTE7_PYROR</name>
<evidence type="ECO:0000313" key="1">
    <source>
        <dbReference type="EMBL" id="QBZ65176.1"/>
    </source>
</evidence>
<reference evidence="1 2" key="1">
    <citation type="journal article" date="2019" name="Mol. Biol. Evol.">
        <title>Blast fungal genomes show frequent chromosomal changes, gene gains and losses, and effector gene turnover.</title>
        <authorList>
            <person name="Gomez Luciano L.B."/>
            <person name="Jason Tsai I."/>
            <person name="Chuma I."/>
            <person name="Tosa Y."/>
            <person name="Chen Y.H."/>
            <person name="Li J.Y."/>
            <person name="Li M.Y."/>
            <person name="Jade Lu M.Y."/>
            <person name="Nakayashiki H."/>
            <person name="Li W.H."/>
        </authorList>
    </citation>
    <scope>NUCLEOTIDE SEQUENCE [LARGE SCALE GENOMIC DNA]</scope>
    <source>
        <strain evidence="1">MZ5-1-6</strain>
    </source>
</reference>
<sequence length="114" mass="12912">MLKQSGLDIPPNRGYISTTTSYDDALALAQQEKPANGQIWIYVINTKLAHDLGVEFKSVDKTFDTAHYPYKTYSENEWTANAKIPSKAITYYRTIKSNNKMSHGVFDNFGRSGR</sequence>
<dbReference type="AlphaFoldDB" id="A0A4P7NTE7"/>
<accession>A0A4P7NTE7</accession>
<protein>
    <submittedName>
        <fullName evidence="1">Uncharacterized protein</fullName>
    </submittedName>
</protein>
<dbReference type="EMBL" id="CP034209">
    <property type="protein sequence ID" value="QBZ65176.1"/>
    <property type="molecule type" value="Genomic_DNA"/>
</dbReference>
<dbReference type="Proteomes" id="UP000294847">
    <property type="component" value="Chromosome 6"/>
</dbReference>
<dbReference type="SUPFAM" id="SSF56399">
    <property type="entry name" value="ADP-ribosylation"/>
    <property type="match status" value="1"/>
</dbReference>
<evidence type="ECO:0000313" key="2">
    <source>
        <dbReference type="Proteomes" id="UP000294847"/>
    </source>
</evidence>
<proteinExistence type="predicted"/>
<dbReference type="Gene3D" id="3.90.210.10">
    <property type="entry name" value="Heat-Labile Enterotoxin, subunit A"/>
    <property type="match status" value="1"/>
</dbReference>
<gene>
    <name evidence="1" type="ORF">PoMZ_06882</name>
</gene>